<proteinExistence type="predicted"/>
<accession>A0A9N9HES2</accession>
<evidence type="ECO:0000313" key="1">
    <source>
        <dbReference type="EMBL" id="CAG8679675.1"/>
    </source>
</evidence>
<sequence>MSHLPHNFLTWCYTVESSNQQSVLNLLPLPPSYKDDVTNQQYVKEIERKQPSNINCCTDVSNSKIFKYQLQKKDLVVLLENPSL</sequence>
<keyword evidence="2" id="KW-1185">Reference proteome</keyword>
<dbReference type="EMBL" id="CAJVPP010006574">
    <property type="protein sequence ID" value="CAG8679675.1"/>
    <property type="molecule type" value="Genomic_DNA"/>
</dbReference>
<comment type="caution">
    <text evidence="1">The sequence shown here is derived from an EMBL/GenBank/DDBJ whole genome shotgun (WGS) entry which is preliminary data.</text>
</comment>
<dbReference type="Proteomes" id="UP000789375">
    <property type="component" value="Unassembled WGS sequence"/>
</dbReference>
<organism evidence="1 2">
    <name type="scientific">Funneliformis mosseae</name>
    <name type="common">Endomycorrhizal fungus</name>
    <name type="synonym">Glomus mosseae</name>
    <dbReference type="NCBI Taxonomy" id="27381"/>
    <lineage>
        <taxon>Eukaryota</taxon>
        <taxon>Fungi</taxon>
        <taxon>Fungi incertae sedis</taxon>
        <taxon>Mucoromycota</taxon>
        <taxon>Glomeromycotina</taxon>
        <taxon>Glomeromycetes</taxon>
        <taxon>Glomerales</taxon>
        <taxon>Glomeraceae</taxon>
        <taxon>Funneliformis</taxon>
    </lineage>
</organism>
<reference evidence="1" key="1">
    <citation type="submission" date="2021-06" db="EMBL/GenBank/DDBJ databases">
        <authorList>
            <person name="Kallberg Y."/>
            <person name="Tangrot J."/>
            <person name="Rosling A."/>
        </authorList>
    </citation>
    <scope>NUCLEOTIDE SEQUENCE</scope>
    <source>
        <strain evidence="1">87-6 pot B 2015</strain>
    </source>
</reference>
<gene>
    <name evidence="1" type="ORF">FMOSSE_LOCUS12820</name>
</gene>
<evidence type="ECO:0000313" key="2">
    <source>
        <dbReference type="Proteomes" id="UP000789375"/>
    </source>
</evidence>
<dbReference type="AlphaFoldDB" id="A0A9N9HES2"/>
<protein>
    <submittedName>
        <fullName evidence="1">3764_t:CDS:1</fullName>
    </submittedName>
</protein>
<name>A0A9N9HES2_FUNMO</name>